<organism evidence="3 4">
    <name type="scientific">Thelohanellus kitauei</name>
    <name type="common">Myxosporean</name>
    <dbReference type="NCBI Taxonomy" id="669202"/>
    <lineage>
        <taxon>Eukaryota</taxon>
        <taxon>Metazoa</taxon>
        <taxon>Cnidaria</taxon>
        <taxon>Myxozoa</taxon>
        <taxon>Myxosporea</taxon>
        <taxon>Bivalvulida</taxon>
        <taxon>Platysporina</taxon>
        <taxon>Myxobolidae</taxon>
        <taxon>Thelohanellus</taxon>
    </lineage>
</organism>
<protein>
    <submittedName>
        <fullName evidence="3">Kelch domain-containing protein 10</fullName>
    </submittedName>
</protein>
<dbReference type="InterPro" id="IPR011043">
    <property type="entry name" value="Gal_Oxase/kelch_b-propeller"/>
</dbReference>
<dbReference type="GO" id="GO:0032874">
    <property type="term" value="P:positive regulation of stress-activated MAPK cascade"/>
    <property type="evidence" value="ECO:0007669"/>
    <property type="project" value="TreeGrafter"/>
</dbReference>
<dbReference type="Gene3D" id="2.120.10.80">
    <property type="entry name" value="Kelch-type beta propeller"/>
    <property type="match status" value="2"/>
</dbReference>
<keyword evidence="1" id="KW-0880">Kelch repeat</keyword>
<accession>A0A0C2J2Q0</accession>
<evidence type="ECO:0000313" key="3">
    <source>
        <dbReference type="EMBL" id="KII63357.1"/>
    </source>
</evidence>
<evidence type="ECO:0000256" key="2">
    <source>
        <dbReference type="ARBA" id="ARBA00022737"/>
    </source>
</evidence>
<proteinExistence type="predicted"/>
<name>A0A0C2J2Q0_THEKT</name>
<evidence type="ECO:0000256" key="1">
    <source>
        <dbReference type="ARBA" id="ARBA00022441"/>
    </source>
</evidence>
<dbReference type="OrthoDB" id="7676067at2759"/>
<dbReference type="Pfam" id="PF24681">
    <property type="entry name" value="Kelch_KLHDC2_KLHL20_DRC7"/>
    <property type="match status" value="1"/>
</dbReference>
<dbReference type="PANTHER" id="PTHR46428:SF1">
    <property type="entry name" value="KELCH DOMAIN-CONTAINING PROTEIN 10"/>
    <property type="match status" value="1"/>
</dbReference>
<sequence>MSQGGERTKPRNRTCHCMTSVREYLIMYGGFTEWCNEEHYGLWIYNTVSGVWRRYQTPIVSANASFESSICTDGNLVYIFGGVCCRNNYLPTNSLISFNIVNDAWKTLSPHIDDYDENTPPPMCDNLLFYHNEFLYVLGGINDDEQLDTMYKFCLRTSTWSFVEQNGTKPSFDGKILGTVFENQFYHFGGMSNVFDFSTNTWTSRATKSKTGKFPDERSEESFTFSDNIGYLSGGENLKTRTIYSDVWKFDLATLEWLKLDCSLQTSLYSHCTSVVEDYYLYVFGGLGIESDRLKTFERFIIRPPALYRSCLESICGSPNFESYTTSLPAEILDEINFHIK</sequence>
<dbReference type="PANTHER" id="PTHR46428">
    <property type="entry name" value="KELCH DOMAIN-CONTAINING PROTEIN 10"/>
    <property type="match status" value="1"/>
</dbReference>
<evidence type="ECO:0000313" key="4">
    <source>
        <dbReference type="Proteomes" id="UP000031668"/>
    </source>
</evidence>
<dbReference type="SUPFAM" id="SSF50965">
    <property type="entry name" value="Galactose oxidase, central domain"/>
    <property type="match status" value="1"/>
</dbReference>
<dbReference type="InterPro" id="IPR015915">
    <property type="entry name" value="Kelch-typ_b-propeller"/>
</dbReference>
<reference evidence="3 4" key="1">
    <citation type="journal article" date="2014" name="Genome Biol. Evol.">
        <title>The genome of the myxosporean Thelohanellus kitauei shows adaptations to nutrient acquisition within its fish host.</title>
        <authorList>
            <person name="Yang Y."/>
            <person name="Xiong J."/>
            <person name="Zhou Z."/>
            <person name="Huo F."/>
            <person name="Miao W."/>
            <person name="Ran C."/>
            <person name="Liu Y."/>
            <person name="Zhang J."/>
            <person name="Feng J."/>
            <person name="Wang M."/>
            <person name="Wang M."/>
            <person name="Wang L."/>
            <person name="Yao B."/>
        </authorList>
    </citation>
    <scope>NUCLEOTIDE SEQUENCE [LARGE SCALE GENOMIC DNA]</scope>
    <source>
        <strain evidence="3">Wuqing</strain>
    </source>
</reference>
<dbReference type="Proteomes" id="UP000031668">
    <property type="component" value="Unassembled WGS sequence"/>
</dbReference>
<keyword evidence="4" id="KW-1185">Reference proteome</keyword>
<dbReference type="InterPro" id="IPR052125">
    <property type="entry name" value="KLHDC10"/>
</dbReference>
<dbReference type="AlphaFoldDB" id="A0A0C2J2Q0"/>
<dbReference type="EMBL" id="JWZT01004690">
    <property type="protein sequence ID" value="KII63357.1"/>
    <property type="molecule type" value="Genomic_DNA"/>
</dbReference>
<comment type="caution">
    <text evidence="3">The sequence shown here is derived from an EMBL/GenBank/DDBJ whole genome shotgun (WGS) entry which is preliminary data.</text>
</comment>
<keyword evidence="2" id="KW-0677">Repeat</keyword>
<gene>
    <name evidence="3" type="ORF">RF11_01213</name>
</gene>